<comment type="caution">
    <text evidence="1">The sequence shown here is derived from an EMBL/GenBank/DDBJ whole genome shotgun (WGS) entry which is preliminary data.</text>
</comment>
<protein>
    <submittedName>
        <fullName evidence="1">Uncharacterized protein</fullName>
    </submittedName>
</protein>
<name>A0A558GJB2_9CORY</name>
<organism evidence="1 2">
    <name type="scientific">Corynebacterium aurimucosum</name>
    <dbReference type="NCBI Taxonomy" id="169292"/>
    <lineage>
        <taxon>Bacteria</taxon>
        <taxon>Bacillati</taxon>
        <taxon>Actinomycetota</taxon>
        <taxon>Actinomycetes</taxon>
        <taxon>Mycobacteriales</taxon>
        <taxon>Corynebacteriaceae</taxon>
        <taxon>Corynebacterium</taxon>
    </lineage>
</organism>
<dbReference type="Proteomes" id="UP000320531">
    <property type="component" value="Unassembled WGS sequence"/>
</dbReference>
<proteinExistence type="predicted"/>
<accession>A0A558GJB2</accession>
<dbReference type="EMBL" id="VMTY01000011">
    <property type="protein sequence ID" value="TVU56976.1"/>
    <property type="molecule type" value="Genomic_DNA"/>
</dbReference>
<sequence length="186" mass="20520">MTGPQIALTDRPDLGAALKRAGDSEIVHTAAAAVVEGLGVDEIVLEAAPTKASGVDGAAFVTNRRILVTADKKDPSHFEFLELDSLGNVTVLPYKGGWAVVAQLYSTYKVWSGFTEKAARRVQFAAQWALTAGREARTEASRAVSSEELFKRWKENKHRLNRNSVEERVASMHSLYSDIDSRWWTE</sequence>
<reference evidence="1 2" key="1">
    <citation type="submission" date="2019-07" db="EMBL/GenBank/DDBJ databases">
        <title>Draft genome of C. aurimucosum strain 14-2523.</title>
        <authorList>
            <person name="Pacheco L.G.C."/>
            <person name="Aguiar E.R.G.R."/>
            <person name="Navas J."/>
            <person name="Santos C.S."/>
            <person name="Rocha D.J.P.G."/>
        </authorList>
    </citation>
    <scope>NUCLEOTIDE SEQUENCE [LARGE SCALE GENOMIC DNA]</scope>
    <source>
        <strain evidence="1 2">14-2523</strain>
    </source>
</reference>
<evidence type="ECO:0000313" key="2">
    <source>
        <dbReference type="Proteomes" id="UP000320531"/>
    </source>
</evidence>
<dbReference type="AlphaFoldDB" id="A0A558GJB2"/>
<evidence type="ECO:0000313" key="1">
    <source>
        <dbReference type="EMBL" id="TVU56976.1"/>
    </source>
</evidence>
<gene>
    <name evidence="1" type="ORF">FQK23_04830</name>
</gene>